<gene>
    <name evidence="2" type="ORF">SLS63_000279</name>
</gene>
<reference evidence="2 3" key="1">
    <citation type="submission" date="2024-02" db="EMBL/GenBank/DDBJ databases">
        <title>De novo assembly and annotation of 12 fungi associated with fruit tree decline syndrome in Ontario, Canada.</title>
        <authorList>
            <person name="Sulman M."/>
            <person name="Ellouze W."/>
            <person name="Ilyukhin E."/>
        </authorList>
    </citation>
    <scope>NUCLEOTIDE SEQUENCE [LARGE SCALE GENOMIC DNA]</scope>
    <source>
        <strain evidence="2 3">M169</strain>
    </source>
</reference>
<evidence type="ECO:0000313" key="3">
    <source>
        <dbReference type="Proteomes" id="UP001430848"/>
    </source>
</evidence>
<feature type="compositionally biased region" description="Low complexity" evidence="1">
    <location>
        <begin position="7"/>
        <end position="19"/>
    </location>
</feature>
<comment type="caution">
    <text evidence="2">The sequence shown here is derived from an EMBL/GenBank/DDBJ whole genome shotgun (WGS) entry which is preliminary data.</text>
</comment>
<keyword evidence="3" id="KW-1185">Reference proteome</keyword>
<feature type="region of interest" description="Disordered" evidence="1">
    <location>
        <begin position="1"/>
        <end position="140"/>
    </location>
</feature>
<dbReference type="Proteomes" id="UP001430848">
    <property type="component" value="Unassembled WGS sequence"/>
</dbReference>
<feature type="compositionally biased region" description="Low complexity" evidence="1">
    <location>
        <begin position="497"/>
        <end position="508"/>
    </location>
</feature>
<feature type="compositionally biased region" description="Acidic residues" evidence="1">
    <location>
        <begin position="117"/>
        <end position="127"/>
    </location>
</feature>
<accession>A0ABR1PQR0</accession>
<feature type="compositionally biased region" description="Basic and acidic residues" evidence="1">
    <location>
        <begin position="590"/>
        <end position="603"/>
    </location>
</feature>
<feature type="compositionally biased region" description="Basic residues" evidence="1">
    <location>
        <begin position="102"/>
        <end position="113"/>
    </location>
</feature>
<evidence type="ECO:0000256" key="1">
    <source>
        <dbReference type="SAM" id="MobiDB-lite"/>
    </source>
</evidence>
<evidence type="ECO:0000313" key="2">
    <source>
        <dbReference type="EMBL" id="KAK7742714.1"/>
    </source>
</evidence>
<sequence>MDRTRGAEASPATPESAASIGQEPRLASLQARPPENTIEAFADNHSEDMSEESPLLQSQPRAGNKRTAQELDDAANSTRKRRPGRPRTVERDENDVPLYRQSKGRKPGRPPKKQPREEDEDDEDDERLPDPPHLPPDTEMPFTLQEILSGQPCMGQYERLQDFWVDEAHWTELDDKILAQSTTNNSAQRSLWQIMWQVFRAPLTDLFTFGLVIDASTAWNILTIRSDSDASGQYHHPYVTLLQTEKMRELALHPVWEGRIDVFRYVLMWSVRCSIEDHDDPLEPIRPLSHLIPNETHSKSAMAAIDYRHTKQNSIRSLPFIDRLCRKLKALVKPRPAVSAVERQLFMLGSADMTNVIKALDCLLHLPTKANLWPSTSSFYADWTKAKPPQATRWPKKGTDVHLMMKAFVQRMRMESACRDLLTGTGTYLYDTGGAHRFATATCYDDIEADELDGPTQSQLDVVRGLVMPPFGAYLPASQWRIDEVGISTNTPTNLDSSVSRSRAPSAARTERHSSANDEGSTLPETSTLSQTGRSSSRPHRRPLHQEDGLEVIYLSSSPAQSSASRDESVGPGHQQDPRNLKPTVTTSSEVDRSLKSEDKPPV</sequence>
<dbReference type="EMBL" id="JAKNSF020000001">
    <property type="protein sequence ID" value="KAK7742714.1"/>
    <property type="molecule type" value="Genomic_DNA"/>
</dbReference>
<name>A0ABR1PQR0_DIAER</name>
<feature type="region of interest" description="Disordered" evidence="1">
    <location>
        <begin position="489"/>
        <end position="603"/>
    </location>
</feature>
<organism evidence="2 3">
    <name type="scientific">Diaporthe eres</name>
    <name type="common">Phomopsis oblonga</name>
    <dbReference type="NCBI Taxonomy" id="83184"/>
    <lineage>
        <taxon>Eukaryota</taxon>
        <taxon>Fungi</taxon>
        <taxon>Dikarya</taxon>
        <taxon>Ascomycota</taxon>
        <taxon>Pezizomycotina</taxon>
        <taxon>Sordariomycetes</taxon>
        <taxon>Sordariomycetidae</taxon>
        <taxon>Diaporthales</taxon>
        <taxon>Diaporthaceae</taxon>
        <taxon>Diaporthe</taxon>
        <taxon>Diaporthe eres species complex</taxon>
    </lineage>
</organism>
<protein>
    <submittedName>
        <fullName evidence="2">Uncharacterized protein</fullName>
    </submittedName>
</protein>
<proteinExistence type="predicted"/>
<feature type="compositionally biased region" description="Polar residues" evidence="1">
    <location>
        <begin position="517"/>
        <end position="533"/>
    </location>
</feature>